<reference evidence="1 2" key="1">
    <citation type="submission" date="2024-11" db="EMBL/GenBank/DDBJ databases">
        <title>Chromosome-level genome assembly of the freshwater bivalve Anodonta woodiana.</title>
        <authorList>
            <person name="Chen X."/>
        </authorList>
    </citation>
    <scope>NUCLEOTIDE SEQUENCE [LARGE SCALE GENOMIC DNA]</scope>
    <source>
        <strain evidence="1">MN2024</strain>
        <tissue evidence="1">Gills</tissue>
    </source>
</reference>
<evidence type="ECO:0000313" key="1">
    <source>
        <dbReference type="EMBL" id="KAL3865731.1"/>
    </source>
</evidence>
<evidence type="ECO:0000313" key="2">
    <source>
        <dbReference type="Proteomes" id="UP001634394"/>
    </source>
</evidence>
<organism evidence="1 2">
    <name type="scientific">Sinanodonta woodiana</name>
    <name type="common">Chinese pond mussel</name>
    <name type="synonym">Anodonta woodiana</name>
    <dbReference type="NCBI Taxonomy" id="1069815"/>
    <lineage>
        <taxon>Eukaryota</taxon>
        <taxon>Metazoa</taxon>
        <taxon>Spiralia</taxon>
        <taxon>Lophotrochozoa</taxon>
        <taxon>Mollusca</taxon>
        <taxon>Bivalvia</taxon>
        <taxon>Autobranchia</taxon>
        <taxon>Heteroconchia</taxon>
        <taxon>Palaeoheterodonta</taxon>
        <taxon>Unionida</taxon>
        <taxon>Unionoidea</taxon>
        <taxon>Unionidae</taxon>
        <taxon>Unioninae</taxon>
        <taxon>Sinanodonta</taxon>
    </lineage>
</organism>
<keyword evidence="2" id="KW-1185">Reference proteome</keyword>
<dbReference type="EMBL" id="JBJQND010000009">
    <property type="protein sequence ID" value="KAL3865731.1"/>
    <property type="molecule type" value="Genomic_DNA"/>
</dbReference>
<proteinExistence type="predicted"/>
<accession>A0ABD3VVU3</accession>
<sequence>MERHERKNLLISSEKTSDLIFKVIQKKTVMQQKRTAVVSPIIQCIQIAPKSTKIKARIMLQFPTTYLESDL</sequence>
<gene>
    <name evidence="1" type="ORF">ACJMK2_043091</name>
</gene>
<comment type="caution">
    <text evidence="1">The sequence shown here is derived from an EMBL/GenBank/DDBJ whole genome shotgun (WGS) entry which is preliminary data.</text>
</comment>
<dbReference type="AlphaFoldDB" id="A0ABD3VVU3"/>
<dbReference type="Proteomes" id="UP001634394">
    <property type="component" value="Unassembled WGS sequence"/>
</dbReference>
<protein>
    <submittedName>
        <fullName evidence="1">Uncharacterized protein</fullName>
    </submittedName>
</protein>
<name>A0ABD3VVU3_SINWO</name>